<evidence type="ECO:0000313" key="19">
    <source>
        <dbReference type="Ensembl" id="ENSHCOP00000015138.1"/>
    </source>
</evidence>
<keyword evidence="2" id="KW-0964">Secreted</keyword>
<evidence type="ECO:0000256" key="13">
    <source>
        <dbReference type="ARBA" id="ARBA00061466"/>
    </source>
</evidence>
<evidence type="ECO:0000256" key="3">
    <source>
        <dbReference type="ARBA" id="ARBA00022530"/>
    </source>
</evidence>
<dbReference type="FunFam" id="4.10.410.10:FF:000045">
    <property type="entry name" value="Collagen type XXVIII alpha 1 a"/>
    <property type="match status" value="1"/>
</dbReference>
<dbReference type="CDD" id="cd01472">
    <property type="entry name" value="vWA_collagen"/>
    <property type="match status" value="1"/>
</dbReference>
<dbReference type="SMART" id="SM00327">
    <property type="entry name" value="VWA"/>
    <property type="match status" value="2"/>
</dbReference>
<keyword evidence="5 16" id="KW-0732">Signal</keyword>
<keyword evidence="20" id="KW-1185">Reference proteome</keyword>
<evidence type="ECO:0000259" key="18">
    <source>
        <dbReference type="PROSITE" id="PS50279"/>
    </source>
</evidence>
<dbReference type="InterPro" id="IPR050525">
    <property type="entry name" value="ECM_Assembly_Org"/>
</dbReference>
<evidence type="ECO:0000256" key="1">
    <source>
        <dbReference type="ARBA" id="ARBA00004302"/>
    </source>
</evidence>
<feature type="compositionally biased region" description="Low complexity" evidence="15">
    <location>
        <begin position="444"/>
        <end position="453"/>
    </location>
</feature>
<evidence type="ECO:0000256" key="10">
    <source>
        <dbReference type="ARBA" id="ARBA00023119"/>
    </source>
</evidence>
<reference evidence="19" key="1">
    <citation type="submission" date="2025-08" db="UniProtKB">
        <authorList>
            <consortium name="Ensembl"/>
        </authorList>
    </citation>
    <scope>IDENTIFICATION</scope>
</reference>
<dbReference type="Proteomes" id="UP000264820">
    <property type="component" value="Unplaced"/>
</dbReference>
<evidence type="ECO:0000256" key="6">
    <source>
        <dbReference type="ARBA" id="ARBA00022737"/>
    </source>
</evidence>
<keyword evidence="6" id="KW-0677">Repeat</keyword>
<feature type="region of interest" description="Disordered" evidence="15">
    <location>
        <begin position="238"/>
        <end position="494"/>
    </location>
</feature>
<dbReference type="PRINTS" id="PR00759">
    <property type="entry name" value="BASICPTASE"/>
</dbReference>
<dbReference type="Pfam" id="PF00092">
    <property type="entry name" value="VWA"/>
    <property type="match status" value="2"/>
</dbReference>
<dbReference type="InterPro" id="IPR020901">
    <property type="entry name" value="Prtase_inh_Kunz-CS"/>
</dbReference>
<evidence type="ECO:0000256" key="15">
    <source>
        <dbReference type="SAM" id="MobiDB-lite"/>
    </source>
</evidence>
<feature type="region of interest" description="Disordered" evidence="15">
    <location>
        <begin position="879"/>
        <end position="898"/>
    </location>
</feature>
<dbReference type="InterPro" id="IPR036465">
    <property type="entry name" value="vWFA_dom_sf"/>
</dbReference>
<feature type="domain" description="VWFA" evidence="17">
    <location>
        <begin position="56"/>
        <end position="238"/>
    </location>
</feature>
<feature type="compositionally biased region" description="Gly residues" evidence="15">
    <location>
        <begin position="387"/>
        <end position="396"/>
    </location>
</feature>
<dbReference type="Ensembl" id="ENSHCOT00000022962.1">
    <property type="protein sequence ID" value="ENSHCOP00000015138.1"/>
    <property type="gene ID" value="ENSHCOG00000018789.1"/>
</dbReference>
<keyword evidence="3" id="KW-0272">Extracellular matrix</keyword>
<keyword evidence="9" id="KW-0722">Serine protease inhibitor</keyword>
<evidence type="ECO:0000313" key="20">
    <source>
        <dbReference type="Proteomes" id="UP000264820"/>
    </source>
</evidence>
<dbReference type="Gene3D" id="3.40.50.410">
    <property type="entry name" value="von Willebrand factor, type A domain"/>
    <property type="match status" value="2"/>
</dbReference>
<dbReference type="CDD" id="cd22628">
    <property type="entry name" value="Kunitz_collagen_alpha1_XXVIII"/>
    <property type="match status" value="1"/>
</dbReference>
<evidence type="ECO:0000256" key="5">
    <source>
        <dbReference type="ARBA" id="ARBA00022729"/>
    </source>
</evidence>
<comment type="subcellular location">
    <subcellularLocation>
        <location evidence="1">Secreted</location>
        <location evidence="1">Extracellular space</location>
        <location evidence="1">Extracellular matrix</location>
        <location evidence="1">Basement membrane</location>
    </subcellularLocation>
</comment>
<dbReference type="FunFam" id="3.40.50.410:FF:000051">
    <property type="entry name" value="Collagen type XXVIII alpha 1 chain"/>
    <property type="match status" value="1"/>
</dbReference>
<evidence type="ECO:0000256" key="9">
    <source>
        <dbReference type="ARBA" id="ARBA00022900"/>
    </source>
</evidence>
<organism evidence="19 20">
    <name type="scientific">Hippocampus comes</name>
    <name type="common">Tiger tail seahorse</name>
    <dbReference type="NCBI Taxonomy" id="109280"/>
    <lineage>
        <taxon>Eukaryota</taxon>
        <taxon>Metazoa</taxon>
        <taxon>Chordata</taxon>
        <taxon>Craniata</taxon>
        <taxon>Vertebrata</taxon>
        <taxon>Euteleostomi</taxon>
        <taxon>Actinopterygii</taxon>
        <taxon>Neopterygii</taxon>
        <taxon>Teleostei</taxon>
        <taxon>Neoteleostei</taxon>
        <taxon>Acanthomorphata</taxon>
        <taxon>Syngnathiaria</taxon>
        <taxon>Syngnathiformes</taxon>
        <taxon>Syngnathoidei</taxon>
        <taxon>Syngnathidae</taxon>
        <taxon>Hippocampus</taxon>
    </lineage>
</organism>
<dbReference type="PROSITE" id="PS50234">
    <property type="entry name" value="VWFA"/>
    <property type="match status" value="2"/>
</dbReference>
<dbReference type="InterPro" id="IPR036880">
    <property type="entry name" value="Kunitz_BPTI_sf"/>
</dbReference>
<dbReference type="GeneTree" id="ENSGT00940000163195"/>
<dbReference type="GO" id="GO:0005604">
    <property type="term" value="C:basement membrane"/>
    <property type="evidence" value="ECO:0007669"/>
    <property type="project" value="UniProtKB-SubCell"/>
</dbReference>
<keyword evidence="7" id="KW-0084">Basement membrane</keyword>
<feature type="compositionally biased region" description="Basic and acidic residues" evidence="15">
    <location>
        <begin position="565"/>
        <end position="582"/>
    </location>
</feature>
<dbReference type="SUPFAM" id="SSF53300">
    <property type="entry name" value="vWA-like"/>
    <property type="match status" value="2"/>
</dbReference>
<proteinExistence type="inferred from homology"/>
<dbReference type="GO" id="GO:0005581">
    <property type="term" value="C:collagen trimer"/>
    <property type="evidence" value="ECO:0007669"/>
    <property type="project" value="UniProtKB-KW"/>
</dbReference>
<reference evidence="19" key="2">
    <citation type="submission" date="2025-09" db="UniProtKB">
        <authorList>
            <consortium name="Ensembl"/>
        </authorList>
    </citation>
    <scope>IDENTIFICATION</scope>
</reference>
<dbReference type="SUPFAM" id="SSF57362">
    <property type="entry name" value="BPTI-like"/>
    <property type="match status" value="1"/>
</dbReference>
<keyword evidence="4" id="KW-0646">Protease inhibitor</keyword>
<evidence type="ECO:0000256" key="8">
    <source>
        <dbReference type="ARBA" id="ARBA00022889"/>
    </source>
</evidence>
<dbReference type="PROSITE" id="PS00280">
    <property type="entry name" value="BPTI_KUNITZ_1"/>
    <property type="match status" value="1"/>
</dbReference>
<dbReference type="FunFam" id="3.40.50.410:FF:000003">
    <property type="entry name" value="Collagen type VI alpha 3 chain"/>
    <property type="match status" value="1"/>
</dbReference>
<sequence length="1043" mass="110562">ETTMFLSLESVLLAAALACVWAQDLHDDRRAKSRTKTMAANIYDGQAIIDEDCSLELAFLLDSSESAKDNHEQEKQFTMNLVDRLKGLKLATGRSLSLRVALLQYSSTVITEQRFNDWRGTENFKNRIAPIVYIGHGTYTTYAITNMTKIYQEESSPGSIKVAVLLTDGSSHPRNPDIFSAVAEVKNQGVKFFTLGITRTANEPSNVAQLRLLASSPTSDFLHNLQDKDIVEKMATKIGERGPPGPPGIQGETGIGMPGPKGDMGFQGRPGPPGPAGIGAHGPPGPQGPQGVQGEKGPTGEGLPGPKGDRGLPGPRGSRGQQGAGIKGERATLMTVQGIEGPRGPPGVRGLPGEGLPGPKGDQGLPGEQGSPGERGIGEAGPKGEPGSAGLGGLPGLPGEDGAPGQKGEPGLPGSRGSEGLPGIGTQGEKGDQGLRGIRGLHGPPGISGPSGPKGERGVPGHQGIPGQPGRSITGPKGDLGPTGPPGPIGETGLGLPGPKVFVFYEMTETHQHYIFLFKGPPGFPGLPGEPGPEGIGIPGPKGDPGSQGMTGPRGPRGDGFPGAKGDRGSQGERGMKGAKGDLGDPGLPGLVRMQFGFVFFFFFFQREDIIKLIKEICGCGVKCKERPMELVFVIDSSESVGPDNFEIIKDFVTRLVDRTTVGRNATRIGLVLYSLDVHLEFNLVRYMNKQDVKQAIRKMPYMGEGTYTGTAIRKATQEAFYSARPGVRKVAIVITDGQADKREPVKLDIAVREAHAANIEMYALGIVNSSDPTQAEFLRELNLIASDPDSEHMYLIDDFNTLPALESKVISQFCEDENGAVIYNRIANGHWNGNNGVGIHGNNGYGQHSNGFNGGYGTTKNEVNGNGYQEEVTNVRRANSHGRGDTFTLPISADPLPIQVEEDEDGEDLDLRAHVRASGSVVVVNKTASLSRVKESAVSKEAVLSSKSSSSSSSSTSTAGSSSSNSNQLQPVVKFPLRDPRCNLGLDQGTCRAYNIRWYYDKQANSCAQFWYGGCAGNDNRFETEDECRKTCVILKTGIRVF</sequence>
<dbReference type="Pfam" id="PF00014">
    <property type="entry name" value="Kunitz_BPTI"/>
    <property type="match status" value="1"/>
</dbReference>
<evidence type="ECO:0000256" key="4">
    <source>
        <dbReference type="ARBA" id="ARBA00022690"/>
    </source>
</evidence>
<dbReference type="InterPro" id="IPR002223">
    <property type="entry name" value="Kunitz_BPTI"/>
</dbReference>
<dbReference type="PROSITE" id="PS50279">
    <property type="entry name" value="BPTI_KUNITZ_2"/>
    <property type="match status" value="1"/>
</dbReference>
<feature type="chain" id="PRO_5018644572" description="Collagen alpha-1(XXVIII) chain" evidence="16">
    <location>
        <begin position="23"/>
        <end position="1043"/>
    </location>
</feature>
<accession>A0A3Q2YCY1</accession>
<feature type="domain" description="BPTI/Kunitz inhibitor" evidence="18">
    <location>
        <begin position="983"/>
        <end position="1033"/>
    </location>
</feature>
<feature type="region of interest" description="Disordered" evidence="15">
    <location>
        <begin position="525"/>
        <end position="582"/>
    </location>
</feature>
<dbReference type="GO" id="GO:0007155">
    <property type="term" value="P:cell adhesion"/>
    <property type="evidence" value="ECO:0007669"/>
    <property type="project" value="UniProtKB-KW"/>
</dbReference>
<protein>
    <recommendedName>
        <fullName evidence="14">Collagen alpha-1(XXVIII) chain</fullName>
    </recommendedName>
</protein>
<evidence type="ECO:0000256" key="7">
    <source>
        <dbReference type="ARBA" id="ARBA00022869"/>
    </source>
</evidence>
<dbReference type="GO" id="GO:0004867">
    <property type="term" value="F:serine-type endopeptidase inhibitor activity"/>
    <property type="evidence" value="ECO:0007669"/>
    <property type="project" value="UniProtKB-KW"/>
</dbReference>
<evidence type="ECO:0000259" key="17">
    <source>
        <dbReference type="PROSITE" id="PS50234"/>
    </source>
</evidence>
<dbReference type="Gene3D" id="4.10.410.10">
    <property type="entry name" value="Pancreatic trypsin inhibitor Kunitz domain"/>
    <property type="match status" value="1"/>
</dbReference>
<evidence type="ECO:0000256" key="16">
    <source>
        <dbReference type="SAM" id="SignalP"/>
    </source>
</evidence>
<dbReference type="InterPro" id="IPR008160">
    <property type="entry name" value="Collagen"/>
</dbReference>
<keyword evidence="8" id="KW-0130">Cell adhesion</keyword>
<dbReference type="STRING" id="109280.ENSHCOP00000015138"/>
<feature type="region of interest" description="Disordered" evidence="15">
    <location>
        <begin position="942"/>
        <end position="971"/>
    </location>
</feature>
<evidence type="ECO:0000256" key="14">
    <source>
        <dbReference type="ARBA" id="ARBA00070674"/>
    </source>
</evidence>
<dbReference type="Pfam" id="PF01391">
    <property type="entry name" value="Collagen"/>
    <property type="match status" value="1"/>
</dbReference>
<feature type="domain" description="VWFA" evidence="17">
    <location>
        <begin position="630"/>
        <end position="810"/>
    </location>
</feature>
<comment type="similarity">
    <text evidence="13">Belongs to the VWA-containing collagen family.</text>
</comment>
<dbReference type="SMART" id="SM00131">
    <property type="entry name" value="KU"/>
    <property type="match status" value="1"/>
</dbReference>
<dbReference type="InterPro" id="IPR002035">
    <property type="entry name" value="VWF_A"/>
</dbReference>
<dbReference type="CDD" id="cd01450">
    <property type="entry name" value="vWFA_subfamily_ECM"/>
    <property type="match status" value="1"/>
</dbReference>
<evidence type="ECO:0000256" key="12">
    <source>
        <dbReference type="ARBA" id="ARBA00058139"/>
    </source>
</evidence>
<name>A0A3Q2YCY1_HIPCM</name>
<dbReference type="PRINTS" id="PR00453">
    <property type="entry name" value="VWFADOMAIN"/>
</dbReference>
<dbReference type="AlphaFoldDB" id="A0A3Q2YCY1"/>
<feature type="signal peptide" evidence="16">
    <location>
        <begin position="1"/>
        <end position="22"/>
    </location>
</feature>
<evidence type="ECO:0000256" key="11">
    <source>
        <dbReference type="ARBA" id="ARBA00023157"/>
    </source>
</evidence>
<dbReference type="PANTHER" id="PTHR24020:SF87">
    <property type="entry name" value="COLLAGEN ALPHA-1(VI) CHAIN-LIKE"/>
    <property type="match status" value="1"/>
</dbReference>
<keyword evidence="11" id="KW-1015">Disulfide bond</keyword>
<keyword evidence="10" id="KW-0176">Collagen</keyword>
<dbReference type="PANTHER" id="PTHR24020">
    <property type="entry name" value="COLLAGEN ALPHA"/>
    <property type="match status" value="1"/>
</dbReference>
<comment type="function">
    <text evidence="12">May act as a cell-binding protein.</text>
</comment>
<evidence type="ECO:0000256" key="2">
    <source>
        <dbReference type="ARBA" id="ARBA00022525"/>
    </source>
</evidence>
<feature type="compositionally biased region" description="Low complexity" evidence="15">
    <location>
        <begin position="338"/>
        <end position="349"/>
    </location>
</feature>